<name>A0A545TTK4_9PROT</name>
<evidence type="ECO:0000256" key="1">
    <source>
        <dbReference type="ARBA" id="ARBA00022490"/>
    </source>
</evidence>
<evidence type="ECO:0000256" key="4">
    <source>
        <dbReference type="ARBA" id="ARBA00022857"/>
    </source>
</evidence>
<dbReference type="RefSeq" id="WP_142896264.1">
    <property type="nucleotide sequence ID" value="NZ_ML660054.1"/>
</dbReference>
<keyword evidence="10" id="KW-1185">Reference proteome</keyword>
<proteinExistence type="inferred from homology"/>
<keyword evidence="3 6" id="KW-0028">Amino-acid biosynthesis</keyword>
<dbReference type="SMART" id="SM00859">
    <property type="entry name" value="Semialdhyde_dh"/>
    <property type="match status" value="1"/>
</dbReference>
<comment type="subcellular location">
    <subcellularLocation>
        <location evidence="6">Cytoplasm</location>
    </subcellularLocation>
</comment>
<dbReference type="Pfam" id="PF22698">
    <property type="entry name" value="Semialdhyde_dhC_1"/>
    <property type="match status" value="1"/>
</dbReference>
<dbReference type="InterPro" id="IPR058924">
    <property type="entry name" value="AGPR_dimerisation_dom"/>
</dbReference>
<dbReference type="GO" id="GO:0005737">
    <property type="term" value="C:cytoplasm"/>
    <property type="evidence" value="ECO:0007669"/>
    <property type="project" value="UniProtKB-SubCell"/>
</dbReference>
<comment type="caution">
    <text evidence="9">The sequence shown here is derived from an EMBL/GenBank/DDBJ whole genome shotgun (WGS) entry which is preliminary data.</text>
</comment>
<evidence type="ECO:0000256" key="3">
    <source>
        <dbReference type="ARBA" id="ARBA00022605"/>
    </source>
</evidence>
<dbReference type="UniPathway" id="UPA00068">
    <property type="reaction ID" value="UER00108"/>
</dbReference>
<dbReference type="InterPro" id="IPR023013">
    <property type="entry name" value="AGPR_AS"/>
</dbReference>
<accession>A0A545TTK4</accession>
<dbReference type="Gene3D" id="3.30.360.10">
    <property type="entry name" value="Dihydrodipicolinate Reductase, domain 2"/>
    <property type="match status" value="1"/>
</dbReference>
<comment type="catalytic activity">
    <reaction evidence="6">
        <text>N-acetyl-L-glutamate 5-semialdehyde + phosphate + NADP(+) = N-acetyl-L-glutamyl 5-phosphate + NADPH + H(+)</text>
        <dbReference type="Rhea" id="RHEA:21588"/>
        <dbReference type="ChEBI" id="CHEBI:15378"/>
        <dbReference type="ChEBI" id="CHEBI:29123"/>
        <dbReference type="ChEBI" id="CHEBI:43474"/>
        <dbReference type="ChEBI" id="CHEBI:57783"/>
        <dbReference type="ChEBI" id="CHEBI:57936"/>
        <dbReference type="ChEBI" id="CHEBI:58349"/>
        <dbReference type="EC" id="1.2.1.38"/>
    </reaction>
</comment>
<keyword evidence="5 6" id="KW-0560">Oxidoreductase</keyword>
<dbReference type="CDD" id="cd17896">
    <property type="entry name" value="AGPR_2_N"/>
    <property type="match status" value="1"/>
</dbReference>
<protein>
    <recommendedName>
        <fullName evidence="6">N-acetyl-gamma-glutamyl-phosphate reductase</fullName>
        <shortName evidence="6">AGPR</shortName>
        <ecNumber evidence="6">1.2.1.38</ecNumber>
    </recommendedName>
    <alternativeName>
        <fullName evidence="6">N-acetyl-glutamate semialdehyde dehydrogenase</fullName>
        <shortName evidence="6">NAGSA dehydrogenase</shortName>
    </alternativeName>
</protein>
<keyword evidence="2 6" id="KW-0055">Arginine biosynthesis</keyword>
<dbReference type="InterPro" id="IPR010136">
    <property type="entry name" value="AGPR_type-2"/>
</dbReference>
<evidence type="ECO:0000313" key="10">
    <source>
        <dbReference type="Proteomes" id="UP000315252"/>
    </source>
</evidence>
<dbReference type="GO" id="GO:0051287">
    <property type="term" value="F:NAD binding"/>
    <property type="evidence" value="ECO:0007669"/>
    <property type="project" value="InterPro"/>
</dbReference>
<evidence type="ECO:0000256" key="2">
    <source>
        <dbReference type="ARBA" id="ARBA00022571"/>
    </source>
</evidence>
<dbReference type="NCBIfam" id="TIGR01851">
    <property type="entry name" value="argC_other"/>
    <property type="match status" value="1"/>
</dbReference>
<gene>
    <name evidence="6 9" type="primary">argC</name>
    <name evidence="9" type="ORF">FKG95_10275</name>
</gene>
<reference evidence="9 10" key="1">
    <citation type="submission" date="2019-06" db="EMBL/GenBank/DDBJ databases">
        <title>Whole genome sequence for Rhodospirillaceae sp. R148.</title>
        <authorList>
            <person name="Wang G."/>
        </authorList>
    </citation>
    <scope>NUCLEOTIDE SEQUENCE [LARGE SCALE GENOMIC DNA]</scope>
    <source>
        <strain evidence="9 10">R148</strain>
    </source>
</reference>
<dbReference type="Proteomes" id="UP000315252">
    <property type="component" value="Unassembled WGS sequence"/>
</dbReference>
<dbReference type="AlphaFoldDB" id="A0A545TTK4"/>
<feature type="domain" description="Semialdehyde dehydrogenase NAD-binding" evidence="8">
    <location>
        <begin position="4"/>
        <end position="105"/>
    </location>
</feature>
<dbReference type="PROSITE" id="PS01224">
    <property type="entry name" value="ARGC"/>
    <property type="match status" value="1"/>
</dbReference>
<dbReference type="CDD" id="cd23935">
    <property type="entry name" value="AGPR_2_C"/>
    <property type="match status" value="1"/>
</dbReference>
<dbReference type="SUPFAM" id="SSF55347">
    <property type="entry name" value="Glyceraldehyde-3-phosphate dehydrogenase-like, C-terminal domain"/>
    <property type="match status" value="1"/>
</dbReference>
<organism evidence="9 10">
    <name type="scientific">Denitrobaculum tricleocarpae</name>
    <dbReference type="NCBI Taxonomy" id="2591009"/>
    <lineage>
        <taxon>Bacteria</taxon>
        <taxon>Pseudomonadati</taxon>
        <taxon>Pseudomonadota</taxon>
        <taxon>Alphaproteobacteria</taxon>
        <taxon>Rhodospirillales</taxon>
        <taxon>Rhodospirillaceae</taxon>
        <taxon>Denitrobaculum</taxon>
    </lineage>
</organism>
<keyword evidence="4 6" id="KW-0521">NADP</keyword>
<sequence length="323" mass="34350">MGARVFIDGEAGTTGLQIRARLQERSSIELLSLDDSQRKDAVHRARLLNAADLVILCLPDAAAREAVSLLENPETRVIDASTAHRTDPDWVFGFPELDARQAELVAKARFVSNPGCYSTGAIALIRPLIDAGLLQPDFPLTINGVSGYSGGGRGMIESYEDESSPNYTTRAFHTYGLGLHHKHVPEIVARGGLTQRPIFVPSVARYSQGMLVQVPLQLGALAAKPSVAAIHAAISAHYAGQRFVSVASLEEAARCATALDPRALNGTNDMRLYVFGDEELGQAVLVAQLDNLGKGASGAAVQNLNLMLGLTADEGLETRAAAE</sequence>
<feature type="active site" evidence="6 7">
    <location>
        <position position="116"/>
    </location>
</feature>
<dbReference type="InterPro" id="IPR000534">
    <property type="entry name" value="Semialdehyde_DH_NAD-bd"/>
</dbReference>
<evidence type="ECO:0000256" key="7">
    <source>
        <dbReference type="PROSITE-ProRule" id="PRU10010"/>
    </source>
</evidence>
<dbReference type="OrthoDB" id="9801289at2"/>
<dbReference type="EMBL" id="VHSH01000003">
    <property type="protein sequence ID" value="TQV80550.1"/>
    <property type="molecule type" value="Genomic_DNA"/>
</dbReference>
<comment type="function">
    <text evidence="6">Catalyzes the NADPH-dependent reduction of N-acetyl-5-glutamyl phosphate to yield N-acetyl-L-glutamate 5-semialdehyde.</text>
</comment>
<evidence type="ECO:0000259" key="8">
    <source>
        <dbReference type="SMART" id="SM00859"/>
    </source>
</evidence>
<dbReference type="EC" id="1.2.1.38" evidence="6"/>
<comment type="pathway">
    <text evidence="6">Amino-acid biosynthesis; L-arginine biosynthesis; N(2)-acetyl-L-ornithine from L-glutamate: step 3/4.</text>
</comment>
<dbReference type="InterPro" id="IPR036291">
    <property type="entry name" value="NAD(P)-bd_dom_sf"/>
</dbReference>
<dbReference type="GO" id="GO:0003942">
    <property type="term" value="F:N-acetyl-gamma-glutamyl-phosphate reductase activity"/>
    <property type="evidence" value="ECO:0007669"/>
    <property type="project" value="UniProtKB-UniRule"/>
</dbReference>
<dbReference type="Pfam" id="PF01118">
    <property type="entry name" value="Semialdhyde_dh"/>
    <property type="match status" value="1"/>
</dbReference>
<dbReference type="Gene3D" id="3.40.50.720">
    <property type="entry name" value="NAD(P)-binding Rossmann-like Domain"/>
    <property type="match status" value="1"/>
</dbReference>
<dbReference type="InterPro" id="IPR050085">
    <property type="entry name" value="AGPR"/>
</dbReference>
<dbReference type="GO" id="GO:0006526">
    <property type="term" value="P:L-arginine biosynthetic process"/>
    <property type="evidence" value="ECO:0007669"/>
    <property type="project" value="UniProtKB-UniRule"/>
</dbReference>
<dbReference type="PANTHER" id="PTHR32338:SF10">
    <property type="entry name" value="N-ACETYL-GAMMA-GLUTAMYL-PHOSPHATE REDUCTASE, CHLOROPLASTIC-RELATED"/>
    <property type="match status" value="1"/>
</dbReference>
<dbReference type="PANTHER" id="PTHR32338">
    <property type="entry name" value="N-ACETYL-GAMMA-GLUTAMYL-PHOSPHATE REDUCTASE, CHLOROPLASTIC-RELATED-RELATED"/>
    <property type="match status" value="1"/>
</dbReference>
<dbReference type="SUPFAM" id="SSF51735">
    <property type="entry name" value="NAD(P)-binding Rossmann-fold domains"/>
    <property type="match status" value="1"/>
</dbReference>
<dbReference type="HAMAP" id="MF_01110">
    <property type="entry name" value="ArgC_type2"/>
    <property type="match status" value="1"/>
</dbReference>
<keyword evidence="1 6" id="KW-0963">Cytoplasm</keyword>
<evidence type="ECO:0000313" key="9">
    <source>
        <dbReference type="EMBL" id="TQV80550.1"/>
    </source>
</evidence>
<evidence type="ECO:0000256" key="5">
    <source>
        <dbReference type="ARBA" id="ARBA00023002"/>
    </source>
</evidence>
<comment type="similarity">
    <text evidence="6">Belongs to the NAGSA dehydrogenase family. Type 2 subfamily.</text>
</comment>
<evidence type="ECO:0000256" key="6">
    <source>
        <dbReference type="HAMAP-Rule" id="MF_01110"/>
    </source>
</evidence>